<name>A0A6G1F8Q9_9ORYZ</name>
<gene>
    <name evidence="2" type="ORF">E2562_017069</name>
</gene>
<evidence type="ECO:0000313" key="2">
    <source>
        <dbReference type="EMBL" id="KAF0933280.1"/>
    </source>
</evidence>
<sequence length="90" mass="9660">MGEEPKTVTNRTDLPTNPNSSPLSNAHASDDHHHHARLRAVAARSDLPCVMAPFAAMSSAGARPILHTFTSLLKLYAAHRDLATGRAVHT</sequence>
<reference evidence="2 3" key="1">
    <citation type="submission" date="2019-11" db="EMBL/GenBank/DDBJ databases">
        <title>Whole genome sequence of Oryza granulata.</title>
        <authorList>
            <person name="Li W."/>
        </authorList>
    </citation>
    <scope>NUCLEOTIDE SEQUENCE [LARGE SCALE GENOMIC DNA]</scope>
    <source>
        <strain evidence="3">cv. Menghai</strain>
        <tissue evidence="2">Leaf</tissue>
    </source>
</reference>
<proteinExistence type="predicted"/>
<feature type="compositionally biased region" description="Polar residues" evidence="1">
    <location>
        <begin position="7"/>
        <end position="24"/>
    </location>
</feature>
<keyword evidence="3" id="KW-1185">Reference proteome</keyword>
<dbReference type="EMBL" id="SPHZ02000001">
    <property type="protein sequence ID" value="KAF0933280.1"/>
    <property type="molecule type" value="Genomic_DNA"/>
</dbReference>
<dbReference type="AlphaFoldDB" id="A0A6G1F8Q9"/>
<evidence type="ECO:0000313" key="3">
    <source>
        <dbReference type="Proteomes" id="UP000479710"/>
    </source>
</evidence>
<protein>
    <submittedName>
        <fullName evidence="2">Uncharacterized protein</fullName>
    </submittedName>
</protein>
<comment type="caution">
    <text evidence="2">The sequence shown here is derived from an EMBL/GenBank/DDBJ whole genome shotgun (WGS) entry which is preliminary data.</text>
</comment>
<feature type="region of interest" description="Disordered" evidence="1">
    <location>
        <begin position="1"/>
        <end position="39"/>
    </location>
</feature>
<dbReference type="Proteomes" id="UP000479710">
    <property type="component" value="Unassembled WGS sequence"/>
</dbReference>
<evidence type="ECO:0000256" key="1">
    <source>
        <dbReference type="SAM" id="MobiDB-lite"/>
    </source>
</evidence>
<accession>A0A6G1F8Q9</accession>
<organism evidence="2 3">
    <name type="scientific">Oryza meyeriana var. granulata</name>
    <dbReference type="NCBI Taxonomy" id="110450"/>
    <lineage>
        <taxon>Eukaryota</taxon>
        <taxon>Viridiplantae</taxon>
        <taxon>Streptophyta</taxon>
        <taxon>Embryophyta</taxon>
        <taxon>Tracheophyta</taxon>
        <taxon>Spermatophyta</taxon>
        <taxon>Magnoliopsida</taxon>
        <taxon>Liliopsida</taxon>
        <taxon>Poales</taxon>
        <taxon>Poaceae</taxon>
        <taxon>BOP clade</taxon>
        <taxon>Oryzoideae</taxon>
        <taxon>Oryzeae</taxon>
        <taxon>Oryzinae</taxon>
        <taxon>Oryza</taxon>
        <taxon>Oryza meyeriana</taxon>
    </lineage>
</organism>